<organism evidence="1 2">
    <name type="scientific">Pseudomonas asiatica</name>
    <dbReference type="NCBI Taxonomy" id="2219225"/>
    <lineage>
        <taxon>Bacteria</taxon>
        <taxon>Pseudomonadati</taxon>
        <taxon>Pseudomonadota</taxon>
        <taxon>Gammaproteobacteria</taxon>
        <taxon>Pseudomonadales</taxon>
        <taxon>Pseudomonadaceae</taxon>
        <taxon>Pseudomonas</taxon>
    </lineage>
</organism>
<reference evidence="1" key="1">
    <citation type="submission" date="2022-07" db="EMBL/GenBank/DDBJ databases">
        <title>Multi-strain Analysis of Pseudomonas putida Reveals Metabolic and Genetic Diversity.</title>
        <authorList>
            <person name="Monk J.M."/>
        </authorList>
    </citation>
    <scope>NUCLEOTIDE SEQUENCE</scope>
    <source>
        <strain evidence="1">17514</strain>
    </source>
</reference>
<evidence type="ECO:0000313" key="1">
    <source>
        <dbReference type="EMBL" id="MDD2109306.1"/>
    </source>
</evidence>
<dbReference type="Proteomes" id="UP001150678">
    <property type="component" value="Unassembled WGS sequence"/>
</dbReference>
<comment type="caution">
    <text evidence="1">The sequence shown here is derived from an EMBL/GenBank/DDBJ whole genome shotgun (WGS) entry which is preliminary data.</text>
</comment>
<dbReference type="RefSeq" id="WP_274079724.1">
    <property type="nucleotide sequence ID" value="NZ_JANIAN010000043.1"/>
</dbReference>
<evidence type="ECO:0000313" key="2">
    <source>
        <dbReference type="Proteomes" id="UP001150678"/>
    </source>
</evidence>
<gene>
    <name evidence="1" type="ORF">NP533_24285</name>
</gene>
<evidence type="ECO:0008006" key="3">
    <source>
        <dbReference type="Google" id="ProtNLM"/>
    </source>
</evidence>
<dbReference type="EMBL" id="JANIAN010000043">
    <property type="protein sequence ID" value="MDD2109306.1"/>
    <property type="molecule type" value="Genomic_DNA"/>
</dbReference>
<name>A0A9X4D3N6_9PSED</name>
<dbReference type="AlphaFoldDB" id="A0A9X4D3N6"/>
<accession>A0A9X4D3N6</accession>
<protein>
    <recommendedName>
        <fullName evidence="3">Phage tail protein</fullName>
    </recommendedName>
</protein>
<proteinExistence type="predicted"/>
<sequence length="312" mass="31534">MHRIDGPGATVDNKFTEGDPVSGVAATTVTDDWLNAVQEEIMAVLAAVGIAPVKASNNQLLAAIRSLSSGPIVSASNARMTLTAASSTTTFTADEVIVGTALGGQSYRLSNFNKTVNLATTGAGGMDTGTAPVNGWVALYAIYNPTSGASSILAVNSPNAVMPAVYGGANMPAGYTASALLTVVPTNASGQFKVVCVRGRDVHIQLTTAYSGNASVVGNPISIAGIIPANAVAILNGELSLQNTSQSAMSLTITPDASALGQQNLTSLVSGSGAITANYAMLPVTVDQTMMFTSSSSAGTPTYSIYVGGYRL</sequence>